<evidence type="ECO:0000256" key="14">
    <source>
        <dbReference type="ARBA" id="ARBA00023172"/>
    </source>
</evidence>
<dbReference type="GO" id="GO:0004190">
    <property type="term" value="F:aspartic-type endopeptidase activity"/>
    <property type="evidence" value="ECO:0007669"/>
    <property type="project" value="UniProtKB-KW"/>
</dbReference>
<keyword evidence="15" id="KW-0511">Multifunctional enzyme</keyword>
<dbReference type="Gene3D" id="1.10.340.70">
    <property type="match status" value="1"/>
</dbReference>
<name>A0A5A7TCX9_CUCMM</name>
<keyword evidence="8" id="KW-0378">Hydrolase</keyword>
<dbReference type="Gene3D" id="3.30.70.270">
    <property type="match status" value="1"/>
</dbReference>
<keyword evidence="13" id="KW-0238">DNA-binding</keyword>
<keyword evidence="6" id="KW-0064">Aspartyl protease</keyword>
<dbReference type="GO" id="GO:0006310">
    <property type="term" value="P:DNA recombination"/>
    <property type="evidence" value="ECO:0007669"/>
    <property type="project" value="UniProtKB-KW"/>
</dbReference>
<dbReference type="SUPFAM" id="SSF56672">
    <property type="entry name" value="DNA/RNA polymerases"/>
    <property type="match status" value="1"/>
</dbReference>
<keyword evidence="10" id="KW-0229">DNA integration</keyword>
<dbReference type="GO" id="GO:0003677">
    <property type="term" value="F:DNA binding"/>
    <property type="evidence" value="ECO:0007669"/>
    <property type="project" value="UniProtKB-KW"/>
</dbReference>
<evidence type="ECO:0000259" key="16">
    <source>
        <dbReference type="PROSITE" id="PS50878"/>
    </source>
</evidence>
<dbReference type="GO" id="GO:0006508">
    <property type="term" value="P:proteolysis"/>
    <property type="evidence" value="ECO:0007669"/>
    <property type="project" value="UniProtKB-KW"/>
</dbReference>
<dbReference type="PROSITE" id="PS50878">
    <property type="entry name" value="RT_POL"/>
    <property type="match status" value="1"/>
</dbReference>
<evidence type="ECO:0000256" key="11">
    <source>
        <dbReference type="ARBA" id="ARBA00022918"/>
    </source>
</evidence>
<dbReference type="InterPro" id="IPR050951">
    <property type="entry name" value="Retrovirus_Pol_polyprotein"/>
</dbReference>
<dbReference type="GO" id="GO:0003964">
    <property type="term" value="F:RNA-directed DNA polymerase activity"/>
    <property type="evidence" value="ECO:0007669"/>
    <property type="project" value="UniProtKB-KW"/>
</dbReference>
<dbReference type="Pfam" id="PF03732">
    <property type="entry name" value="Retrotrans_gag"/>
    <property type="match status" value="1"/>
</dbReference>
<dbReference type="InterPro" id="IPR043502">
    <property type="entry name" value="DNA/RNA_pol_sf"/>
</dbReference>
<evidence type="ECO:0000256" key="15">
    <source>
        <dbReference type="ARBA" id="ARBA00023268"/>
    </source>
</evidence>
<dbReference type="GO" id="GO:0015074">
    <property type="term" value="P:DNA integration"/>
    <property type="evidence" value="ECO:0007669"/>
    <property type="project" value="UniProtKB-KW"/>
</dbReference>
<keyword evidence="3" id="KW-0548">Nucleotidyltransferase</keyword>
<comment type="caution">
    <text evidence="17">The sequence shown here is derived from an EMBL/GenBank/DDBJ whole genome shotgun (WGS) entry which is preliminary data.</text>
</comment>
<gene>
    <name evidence="17" type="ORF">E6C27_scaffold128G003140</name>
</gene>
<dbReference type="CDD" id="cd01647">
    <property type="entry name" value="RT_LTR"/>
    <property type="match status" value="1"/>
</dbReference>
<keyword evidence="1" id="KW-0645">Protease</keyword>
<dbReference type="InterPro" id="IPR041588">
    <property type="entry name" value="Integrase_H2C2"/>
</dbReference>
<dbReference type="InterPro" id="IPR043128">
    <property type="entry name" value="Rev_trsase/Diguanyl_cyclase"/>
</dbReference>
<keyword evidence="7" id="KW-0255">Endonuclease</keyword>
<evidence type="ECO:0000313" key="18">
    <source>
        <dbReference type="Proteomes" id="UP000321393"/>
    </source>
</evidence>
<dbReference type="InterPro" id="IPR005162">
    <property type="entry name" value="Retrotrans_gag_dom"/>
</dbReference>
<evidence type="ECO:0000256" key="3">
    <source>
        <dbReference type="ARBA" id="ARBA00022695"/>
    </source>
</evidence>
<feature type="domain" description="Reverse transcriptase" evidence="16">
    <location>
        <begin position="436"/>
        <end position="615"/>
    </location>
</feature>
<evidence type="ECO:0000256" key="1">
    <source>
        <dbReference type="ARBA" id="ARBA00022670"/>
    </source>
</evidence>
<dbReference type="AlphaFoldDB" id="A0A5A7TCX9"/>
<dbReference type="GO" id="GO:0003887">
    <property type="term" value="F:DNA-directed DNA polymerase activity"/>
    <property type="evidence" value="ECO:0007669"/>
    <property type="project" value="UniProtKB-KW"/>
</dbReference>
<dbReference type="SUPFAM" id="SSF50630">
    <property type="entry name" value="Acid proteases"/>
    <property type="match status" value="1"/>
</dbReference>
<keyword evidence="12" id="KW-0239">DNA-directed DNA polymerase</keyword>
<organism evidence="17 18">
    <name type="scientific">Cucumis melo var. makuwa</name>
    <name type="common">Oriental melon</name>
    <dbReference type="NCBI Taxonomy" id="1194695"/>
    <lineage>
        <taxon>Eukaryota</taxon>
        <taxon>Viridiplantae</taxon>
        <taxon>Streptophyta</taxon>
        <taxon>Embryophyta</taxon>
        <taxon>Tracheophyta</taxon>
        <taxon>Spermatophyta</taxon>
        <taxon>Magnoliopsida</taxon>
        <taxon>eudicotyledons</taxon>
        <taxon>Gunneridae</taxon>
        <taxon>Pentapetalae</taxon>
        <taxon>rosids</taxon>
        <taxon>fabids</taxon>
        <taxon>Cucurbitales</taxon>
        <taxon>Cucurbitaceae</taxon>
        <taxon>Benincaseae</taxon>
        <taxon>Cucumis</taxon>
    </lineage>
</organism>
<keyword evidence="11" id="KW-0695">RNA-directed DNA polymerase</keyword>
<sequence>MPVFTGEDLDSWLFRAERSQEEREKFTSWTNLKERMLVRFRSSKDRTISAQFLRIKQESTMEEYRNLFDKLVAPLSDLPERLVEDTFMNGLVPWIRAEVAFCRPKSLAKMMEVAQLVENREILRREANLNRCNEKYSADHKCKMEHRELRMFIVANDKEEFEIVEGKEVEKGELNKLEVKGDTTTFVELSINSVVSLNDPGTMKVRGKLQDEDVIILIDCGATHNFVSEKLVKRLLIPIKETAHYGVILGSGAAVQGKGICEKLEIRMKNWIVEEDFLPLELSGVDIILGMQWLHSLGVTTVDWKNLLLTFSVEGKYIKIQGDLSLTKARVSLRNMIKAWEERDEGFLIECRAVEVVTPSDNDCYMANMEIEVDSTISTVLKQFEDVFEWLEKLPPRREIEHQIYLKQGTDPINVRPYRYGFQQNEEMEKLVKEMLGSGVIRPSTSSFSSPVLLVKKKDGSWRFCVDYRAVNNATILDKFPIPVVEELFDELGGAAVFSKIDLKSGYHQIRMVDEDIEKTAFRTHEGHYEFLVMPFGLTNAPATFQALMNAIFKPFLRKFVLVFFDDILIYSQDAVDHVEHMRKVLSILREHELYANKKKCNFAQHKVEYLGHIIFGEGVEVDPEKIKSITKWPKPMNIKEVRGGYKWTAEAEDAFDRLKKAMSSLPVLALPDFNQPFEIETDASGYGVGAVLIQARRLIAYYSHTLSLRDRAWPVYERELMAGVSRPMQNFWGTPLKYCKPSAENRAADALSRMPTKVELKGLSVPVTVDLELIKKEVHQDLKFQKLIAELRELEDRQDSKYSLQNDVLKYKDRLVITKTSSLIPTILDTYHNSVVGGHSGFLRTYKRVSSDLDWEGMKADIKKHCEECLICQRNKSLALSPAGLLVPLEILQAIWNDISMDFVEGLPKASGFEVILLLQERDSIINALKENLVIAQNWMKKQVDLSKRDLNFQGVDEVYLKLRPYRQRSLEEVKRETLTKFFGPDQIIKRIGEVAYRLELPPEASVRNVLHISQQKLKLWHNQQVQHQFPTLIEEFELQLSPELVLGIRWNGEIAANE</sequence>
<evidence type="ECO:0000256" key="4">
    <source>
        <dbReference type="ARBA" id="ARBA00022722"/>
    </source>
</evidence>
<dbReference type="GO" id="GO:0046872">
    <property type="term" value="F:metal ion binding"/>
    <property type="evidence" value="ECO:0007669"/>
    <property type="project" value="UniProtKB-KW"/>
</dbReference>
<evidence type="ECO:0000256" key="5">
    <source>
        <dbReference type="ARBA" id="ARBA00022723"/>
    </source>
</evidence>
<keyword evidence="4" id="KW-0540">Nuclease</keyword>
<evidence type="ECO:0000313" key="17">
    <source>
        <dbReference type="EMBL" id="KAA0041314.1"/>
    </source>
</evidence>
<dbReference type="Pfam" id="PF17921">
    <property type="entry name" value="Integrase_H2C2"/>
    <property type="match status" value="1"/>
</dbReference>
<evidence type="ECO:0000256" key="2">
    <source>
        <dbReference type="ARBA" id="ARBA00022679"/>
    </source>
</evidence>
<dbReference type="PANTHER" id="PTHR37984:SF5">
    <property type="entry name" value="PROTEIN NYNRIN-LIKE"/>
    <property type="match status" value="1"/>
</dbReference>
<reference evidence="17 18" key="1">
    <citation type="submission" date="2019-08" db="EMBL/GenBank/DDBJ databases">
        <title>Draft genome sequences of two oriental melons (Cucumis melo L. var makuwa).</title>
        <authorList>
            <person name="Kwon S.-Y."/>
        </authorList>
    </citation>
    <scope>NUCLEOTIDE SEQUENCE [LARGE SCALE GENOMIC DNA]</scope>
    <source>
        <strain evidence="18">cv. SW 3</strain>
        <tissue evidence="17">Leaf</tissue>
    </source>
</reference>
<dbReference type="GO" id="GO:0004519">
    <property type="term" value="F:endonuclease activity"/>
    <property type="evidence" value="ECO:0007669"/>
    <property type="project" value="UniProtKB-KW"/>
</dbReference>
<dbReference type="Pfam" id="PF00078">
    <property type="entry name" value="RVT_1"/>
    <property type="match status" value="1"/>
</dbReference>
<keyword evidence="2" id="KW-0808">Transferase</keyword>
<dbReference type="Gene3D" id="3.10.10.10">
    <property type="entry name" value="HIV Type 1 Reverse Transcriptase, subunit A, domain 1"/>
    <property type="match status" value="1"/>
</dbReference>
<dbReference type="Pfam" id="PF08284">
    <property type="entry name" value="RVP_2"/>
    <property type="match status" value="1"/>
</dbReference>
<dbReference type="InterPro" id="IPR041577">
    <property type="entry name" value="RT_RNaseH_2"/>
</dbReference>
<dbReference type="InterPro" id="IPR000477">
    <property type="entry name" value="RT_dom"/>
</dbReference>
<evidence type="ECO:0000256" key="13">
    <source>
        <dbReference type="ARBA" id="ARBA00023125"/>
    </source>
</evidence>
<dbReference type="EMBL" id="SSTE01016683">
    <property type="protein sequence ID" value="KAA0041314.1"/>
    <property type="molecule type" value="Genomic_DNA"/>
</dbReference>
<accession>A0A5A7TCX9</accession>
<dbReference type="Gene3D" id="2.40.70.10">
    <property type="entry name" value="Acid Proteases"/>
    <property type="match status" value="1"/>
</dbReference>
<evidence type="ECO:0000256" key="9">
    <source>
        <dbReference type="ARBA" id="ARBA00022842"/>
    </source>
</evidence>
<dbReference type="Proteomes" id="UP000321393">
    <property type="component" value="Unassembled WGS sequence"/>
</dbReference>
<evidence type="ECO:0000256" key="10">
    <source>
        <dbReference type="ARBA" id="ARBA00022908"/>
    </source>
</evidence>
<dbReference type="CDD" id="cd00303">
    <property type="entry name" value="retropepsin_like"/>
    <property type="match status" value="1"/>
</dbReference>
<evidence type="ECO:0000256" key="12">
    <source>
        <dbReference type="ARBA" id="ARBA00022932"/>
    </source>
</evidence>
<dbReference type="OrthoDB" id="8897038at2759"/>
<proteinExistence type="predicted"/>
<keyword evidence="9" id="KW-0460">Magnesium</keyword>
<evidence type="ECO:0000256" key="8">
    <source>
        <dbReference type="ARBA" id="ARBA00022801"/>
    </source>
</evidence>
<protein>
    <submittedName>
        <fullName evidence="17">Retroelement pol polyprotein</fullName>
    </submittedName>
</protein>
<dbReference type="InterPro" id="IPR021109">
    <property type="entry name" value="Peptidase_aspartic_dom_sf"/>
</dbReference>
<dbReference type="PANTHER" id="PTHR37984">
    <property type="entry name" value="PROTEIN CBG26694"/>
    <property type="match status" value="1"/>
</dbReference>
<evidence type="ECO:0000256" key="7">
    <source>
        <dbReference type="ARBA" id="ARBA00022759"/>
    </source>
</evidence>
<keyword evidence="5" id="KW-0479">Metal-binding</keyword>
<dbReference type="FunFam" id="3.10.10.10:FF:000007">
    <property type="entry name" value="Retrovirus-related Pol polyprotein from transposon 17.6-like Protein"/>
    <property type="match status" value="1"/>
</dbReference>
<evidence type="ECO:0000256" key="6">
    <source>
        <dbReference type="ARBA" id="ARBA00022750"/>
    </source>
</evidence>
<keyword evidence="14" id="KW-0233">DNA recombination</keyword>
<dbReference type="InterPro" id="IPR056924">
    <property type="entry name" value="SH3_Tf2-1"/>
</dbReference>
<dbReference type="Pfam" id="PF17919">
    <property type="entry name" value="RT_RNaseH_2"/>
    <property type="match status" value="1"/>
</dbReference>
<dbReference type="Pfam" id="PF24626">
    <property type="entry name" value="SH3_Tf2-1"/>
    <property type="match status" value="1"/>
</dbReference>